<feature type="active site" description="Proton donor/acceptor" evidence="8">
    <location>
        <position position="184"/>
    </location>
</feature>
<evidence type="ECO:0000256" key="5">
    <source>
        <dbReference type="ARBA" id="ARBA00023235"/>
    </source>
</evidence>
<feature type="binding site" evidence="8">
    <location>
        <begin position="41"/>
        <end position="42"/>
    </location>
    <ligand>
        <name>substrate</name>
    </ligand>
</feature>
<name>A0A151A5X7_9STAP</name>
<evidence type="ECO:0000313" key="13">
    <source>
        <dbReference type="Proteomes" id="UP000321040"/>
    </source>
</evidence>
<dbReference type="EC" id="5.1.1.3" evidence="2 8"/>
<dbReference type="SUPFAM" id="SSF53681">
    <property type="entry name" value="Aspartate/glutamate racemase"/>
    <property type="match status" value="2"/>
</dbReference>
<evidence type="ECO:0000256" key="6">
    <source>
        <dbReference type="ARBA" id="ARBA00023316"/>
    </source>
</evidence>
<dbReference type="NCBIfam" id="TIGR00067">
    <property type="entry name" value="glut_race"/>
    <property type="match status" value="1"/>
</dbReference>
<evidence type="ECO:0000256" key="3">
    <source>
        <dbReference type="ARBA" id="ARBA00022960"/>
    </source>
</evidence>
<dbReference type="EMBL" id="LUGM01000002">
    <property type="protein sequence ID" value="KYH14762.1"/>
    <property type="molecule type" value="Genomic_DNA"/>
</dbReference>
<dbReference type="GO" id="GO:0008881">
    <property type="term" value="F:glutamate racemase activity"/>
    <property type="evidence" value="ECO:0007669"/>
    <property type="project" value="UniProtKB-UniRule"/>
</dbReference>
<evidence type="ECO:0000313" key="10">
    <source>
        <dbReference type="EMBL" id="HJF67819.1"/>
    </source>
</evidence>
<dbReference type="PROSITE" id="PS00923">
    <property type="entry name" value="ASP_GLU_RACEMASE_1"/>
    <property type="match status" value="1"/>
</dbReference>
<dbReference type="EMBL" id="DYVT01000063">
    <property type="protein sequence ID" value="HJF67819.1"/>
    <property type="molecule type" value="Genomic_DNA"/>
</dbReference>
<dbReference type="InterPro" id="IPR004391">
    <property type="entry name" value="Glu_race"/>
</dbReference>
<dbReference type="PANTHER" id="PTHR21198">
    <property type="entry name" value="GLUTAMATE RACEMASE"/>
    <property type="match status" value="1"/>
</dbReference>
<dbReference type="GO" id="GO:0009252">
    <property type="term" value="P:peptidoglycan biosynthetic process"/>
    <property type="evidence" value="ECO:0007669"/>
    <property type="project" value="UniProtKB-UniRule"/>
</dbReference>
<dbReference type="HAMAP" id="MF_00258">
    <property type="entry name" value="Glu_racemase"/>
    <property type="match status" value="1"/>
</dbReference>
<comment type="caution">
    <text evidence="11">The sequence shown here is derived from an EMBL/GenBank/DDBJ whole genome shotgun (WGS) entry which is preliminary data.</text>
</comment>
<evidence type="ECO:0000313" key="9">
    <source>
        <dbReference type="EMBL" id="GEP83269.1"/>
    </source>
</evidence>
<evidence type="ECO:0000256" key="2">
    <source>
        <dbReference type="ARBA" id="ARBA00013090"/>
    </source>
</evidence>
<dbReference type="InterPro" id="IPR018187">
    <property type="entry name" value="Asp/Glu_racemase_AS_1"/>
</dbReference>
<evidence type="ECO:0000313" key="11">
    <source>
        <dbReference type="EMBL" id="KYH14762.1"/>
    </source>
</evidence>
<accession>A0A151A5X7</accession>
<comment type="similarity">
    <text evidence="8">Belongs to the aspartate/glutamate racemases family.</text>
</comment>
<feature type="active site" description="Proton donor/acceptor" evidence="8">
    <location>
        <position position="72"/>
    </location>
</feature>
<dbReference type="GO" id="GO:0008360">
    <property type="term" value="P:regulation of cell shape"/>
    <property type="evidence" value="ECO:0007669"/>
    <property type="project" value="UniProtKB-KW"/>
</dbReference>
<dbReference type="PANTHER" id="PTHR21198:SF2">
    <property type="entry name" value="GLUTAMATE RACEMASE"/>
    <property type="match status" value="1"/>
</dbReference>
<dbReference type="InterPro" id="IPR001920">
    <property type="entry name" value="Asp/Glu_race"/>
</dbReference>
<evidence type="ECO:0000256" key="8">
    <source>
        <dbReference type="HAMAP-Rule" id="MF_00258"/>
    </source>
</evidence>
<keyword evidence="6 8" id="KW-0961">Cell wall biogenesis/degradation</keyword>
<sequence>MDKPIGVIDSGVGGLTVASEIIRQLPNETIYYLGDIKRCPYGPRSGEEVKQFTIQLVEKLMQYDIKMLVIACNTATAVALEALQERLTIPVIGVIEPGARTAIMTTQNQNVLILGTEGTVKSEAYRHHIKNINPNVEVTGIACPGFVPLVEQMRYKDPTITSIVIHQTLKQWRNSKADTVILGCTHYPLLYKYIYDYFDGTKTVISSGLETAREVSALLTFSNEHAGYKKNPEHKFFATGDTEHIERIIKEWLNMTVEVEKVNVEEQVTNERYSHSI</sequence>
<dbReference type="Gene3D" id="3.40.50.1860">
    <property type="match status" value="2"/>
</dbReference>
<dbReference type="PROSITE" id="PS00924">
    <property type="entry name" value="ASP_GLU_RACEMASE_2"/>
    <property type="match status" value="1"/>
</dbReference>
<organism evidence="11 12">
    <name type="scientific">Staphylococcus kloosii</name>
    <dbReference type="NCBI Taxonomy" id="29384"/>
    <lineage>
        <taxon>Bacteria</taxon>
        <taxon>Bacillati</taxon>
        <taxon>Bacillota</taxon>
        <taxon>Bacilli</taxon>
        <taxon>Bacillales</taxon>
        <taxon>Staphylococcaceae</taxon>
        <taxon>Staphylococcus</taxon>
    </lineage>
</organism>
<dbReference type="NCBIfam" id="NF002035">
    <property type="entry name" value="PRK00865.1-3"/>
    <property type="match status" value="1"/>
</dbReference>
<dbReference type="UniPathway" id="UPA00219"/>
<comment type="catalytic activity">
    <reaction evidence="1 8">
        <text>L-glutamate = D-glutamate</text>
        <dbReference type="Rhea" id="RHEA:12813"/>
        <dbReference type="ChEBI" id="CHEBI:29985"/>
        <dbReference type="ChEBI" id="CHEBI:29986"/>
        <dbReference type="EC" id="5.1.1.3"/>
    </reaction>
</comment>
<dbReference type="AlphaFoldDB" id="A0A151A5X7"/>
<reference evidence="9 13" key="2">
    <citation type="submission" date="2019-07" db="EMBL/GenBank/DDBJ databases">
        <title>Whole genome shotgun sequence of Staphylococcus kloosii NBRC 109624.</title>
        <authorList>
            <person name="Hosoyama A."/>
            <person name="Uohara A."/>
            <person name="Ohji S."/>
            <person name="Ichikawa N."/>
        </authorList>
    </citation>
    <scope>NUCLEOTIDE SEQUENCE [LARGE SCALE GENOMIC DNA]</scope>
    <source>
        <strain evidence="9 13">NBRC 109624</strain>
    </source>
</reference>
<reference evidence="10" key="3">
    <citation type="journal article" date="2021" name="PeerJ">
        <title>Extensive microbial diversity within the chicken gut microbiome revealed by metagenomics and culture.</title>
        <authorList>
            <person name="Gilroy R."/>
            <person name="Ravi A."/>
            <person name="Getino M."/>
            <person name="Pursley I."/>
            <person name="Horton D.L."/>
            <person name="Alikhan N.F."/>
            <person name="Baker D."/>
            <person name="Gharbi K."/>
            <person name="Hall N."/>
            <person name="Watson M."/>
            <person name="Adriaenssens E.M."/>
            <person name="Foster-Nyarko E."/>
            <person name="Jarju S."/>
            <person name="Secka A."/>
            <person name="Antonio M."/>
            <person name="Oren A."/>
            <person name="Chaudhuri R.R."/>
            <person name="La Ragione R."/>
            <person name="Hildebrand F."/>
            <person name="Pallen M.J."/>
        </authorList>
    </citation>
    <scope>NUCLEOTIDE SEQUENCE</scope>
    <source>
        <strain evidence="10">CHK149-3286</strain>
    </source>
</reference>
<dbReference type="Proteomes" id="UP000321040">
    <property type="component" value="Unassembled WGS sequence"/>
</dbReference>
<keyword evidence="3 8" id="KW-0133">Cell shape</keyword>
<gene>
    <name evidence="8 9" type="primary">murI</name>
    <name evidence="10" type="synonym">racE</name>
    <name evidence="11" type="ORF">A0131_08235</name>
    <name evidence="10" type="ORF">K8V85_05855</name>
    <name evidence="9" type="ORF">SKL01_24470</name>
</gene>
<reference evidence="11 12" key="1">
    <citation type="submission" date="2016-02" db="EMBL/GenBank/DDBJ databases">
        <title>Draft genome sequence of hydrocarbon degrading Staphylococcus saprophyticus Strain CNV2, isolated from crude-oil contaminated soil from Noonmati Oil Refinery, Guwahati, Assam, India.</title>
        <authorList>
            <person name="Mukherjee A."/>
            <person name="Chettri B."/>
            <person name="Langpoklakpam J."/>
            <person name="Singh A.K."/>
            <person name="Chattopadhyay D.J."/>
        </authorList>
    </citation>
    <scope>NUCLEOTIDE SEQUENCE [LARGE SCALE GENOMIC DNA]</scope>
    <source>
        <strain evidence="11 12">CNV2</strain>
    </source>
</reference>
<evidence type="ECO:0000256" key="1">
    <source>
        <dbReference type="ARBA" id="ARBA00001602"/>
    </source>
</evidence>
<evidence type="ECO:0000256" key="7">
    <source>
        <dbReference type="ARBA" id="ARBA00070053"/>
    </source>
</evidence>
<comment type="pathway">
    <text evidence="8">Cell wall biogenesis; peptidoglycan biosynthesis.</text>
</comment>
<dbReference type="InterPro" id="IPR015942">
    <property type="entry name" value="Asp/Glu/hydantoin_racemase"/>
</dbReference>
<dbReference type="Proteomes" id="UP000075418">
    <property type="component" value="Unassembled WGS sequence"/>
</dbReference>
<dbReference type="RefSeq" id="WP_061854925.1">
    <property type="nucleotide sequence ID" value="NZ_BKAQ01000026.1"/>
</dbReference>
<accession>A0A2T4R9M6</accession>
<evidence type="ECO:0000256" key="4">
    <source>
        <dbReference type="ARBA" id="ARBA00022984"/>
    </source>
</evidence>
<proteinExistence type="inferred from homology"/>
<dbReference type="GO" id="GO:0042802">
    <property type="term" value="F:identical protein binding"/>
    <property type="evidence" value="ECO:0007669"/>
    <property type="project" value="UniProtKB-ARBA"/>
</dbReference>
<feature type="binding site" evidence="8">
    <location>
        <begin position="73"/>
        <end position="74"/>
    </location>
    <ligand>
        <name>substrate</name>
    </ligand>
</feature>
<keyword evidence="4 8" id="KW-0573">Peptidoglycan synthesis</keyword>
<dbReference type="EMBL" id="BKAQ01000026">
    <property type="protein sequence ID" value="GEP83269.1"/>
    <property type="molecule type" value="Genomic_DNA"/>
</dbReference>
<evidence type="ECO:0000313" key="12">
    <source>
        <dbReference type="Proteomes" id="UP000075418"/>
    </source>
</evidence>
<keyword evidence="5 8" id="KW-0413">Isomerase</keyword>
<dbReference type="Proteomes" id="UP000706163">
    <property type="component" value="Unassembled WGS sequence"/>
</dbReference>
<feature type="binding site" evidence="8">
    <location>
        <begin position="185"/>
        <end position="186"/>
    </location>
    <ligand>
        <name>substrate</name>
    </ligand>
</feature>
<comment type="function">
    <text evidence="8">Provides the (R)-glutamate required for cell wall biosynthesis.</text>
</comment>
<dbReference type="OrthoDB" id="9801055at2"/>
<protein>
    <recommendedName>
        <fullName evidence="7 8">Glutamate racemase</fullName>
        <ecNumber evidence="2 8">5.1.1.3</ecNumber>
    </recommendedName>
</protein>
<dbReference type="KEGG" id="skl:C7J89_10015"/>
<feature type="binding site" evidence="8">
    <location>
        <begin position="9"/>
        <end position="10"/>
    </location>
    <ligand>
        <name>substrate</name>
    </ligand>
</feature>
<dbReference type="GO" id="GO:0071555">
    <property type="term" value="P:cell wall organization"/>
    <property type="evidence" value="ECO:0007669"/>
    <property type="project" value="UniProtKB-KW"/>
</dbReference>
<keyword evidence="13" id="KW-1185">Reference proteome</keyword>
<dbReference type="InterPro" id="IPR033134">
    <property type="entry name" value="Asp/Glu_racemase_AS_2"/>
</dbReference>
<dbReference type="FunFam" id="3.40.50.1860:FF:000002">
    <property type="entry name" value="Glutamate racemase"/>
    <property type="match status" value="1"/>
</dbReference>
<dbReference type="GeneID" id="69905678"/>
<reference evidence="10" key="4">
    <citation type="submission" date="2021-09" db="EMBL/GenBank/DDBJ databases">
        <authorList>
            <person name="Gilroy R."/>
        </authorList>
    </citation>
    <scope>NUCLEOTIDE SEQUENCE</scope>
    <source>
        <strain evidence="10">CHK149-3286</strain>
    </source>
</reference>
<dbReference type="Pfam" id="PF01177">
    <property type="entry name" value="Asp_Glu_race"/>
    <property type="match status" value="1"/>
</dbReference>